<gene>
    <name evidence="2" type="ORF">FKG94_24240</name>
</gene>
<feature type="signal peptide" evidence="1">
    <location>
        <begin position="1"/>
        <end position="24"/>
    </location>
</feature>
<dbReference type="RefSeq" id="WP_142929545.1">
    <property type="nucleotide sequence ID" value="NZ_ML660108.1"/>
</dbReference>
<sequence length="249" mass="26826">MKNLRVKHLLFSLVMACCSSTLLADTTLFERGQSAADSGVVAGTKFIRLNQLDAVKTLLVLAPVFPQHILLEAGSHNNGITLVDTKDNIDLLRQVIYNLDPSVAAALATSTTRGSRQFIETTPEPGAQVFSVTGSDDTQAPGTVLPQTNNFYHIQQRLDTIPGSVSVNMLREKGRLQGYKIVAGSFPDTLAQVGLQTDDIITAINGVEFNSITCATEIAAAIKHKTIAQLNILRDGKTHTLAVDLKKTE</sequence>
<dbReference type="EMBL" id="VHSG01000031">
    <property type="protein sequence ID" value="TQV68042.1"/>
    <property type="molecule type" value="Genomic_DNA"/>
</dbReference>
<dbReference type="InterPro" id="IPR036034">
    <property type="entry name" value="PDZ_sf"/>
</dbReference>
<accession>A0A545SSU6</accession>
<keyword evidence="1" id="KW-0732">Signal</keyword>
<evidence type="ECO:0008006" key="4">
    <source>
        <dbReference type="Google" id="ProtNLM"/>
    </source>
</evidence>
<reference evidence="2 3" key="1">
    <citation type="submission" date="2019-06" db="EMBL/GenBank/DDBJ databases">
        <title>Whole genome sequence for Cellvibrionaceae sp. R142.</title>
        <authorList>
            <person name="Wang G."/>
        </authorList>
    </citation>
    <scope>NUCLEOTIDE SEQUENCE [LARGE SCALE GENOMIC DNA]</scope>
    <source>
        <strain evidence="2 3">R142</strain>
    </source>
</reference>
<comment type="caution">
    <text evidence="2">The sequence shown here is derived from an EMBL/GenBank/DDBJ whole genome shotgun (WGS) entry which is preliminary data.</text>
</comment>
<keyword evidence="3" id="KW-1185">Reference proteome</keyword>
<proteinExistence type="predicted"/>
<feature type="chain" id="PRO_5021883089" description="PDZ domain-containing protein" evidence="1">
    <location>
        <begin position="25"/>
        <end position="249"/>
    </location>
</feature>
<organism evidence="2 3">
    <name type="scientific">Exilibacterium tricleocarpae</name>
    <dbReference type="NCBI Taxonomy" id="2591008"/>
    <lineage>
        <taxon>Bacteria</taxon>
        <taxon>Pseudomonadati</taxon>
        <taxon>Pseudomonadota</taxon>
        <taxon>Gammaproteobacteria</taxon>
        <taxon>Cellvibrionales</taxon>
        <taxon>Cellvibrionaceae</taxon>
        <taxon>Exilibacterium</taxon>
    </lineage>
</organism>
<dbReference type="AlphaFoldDB" id="A0A545SSU6"/>
<dbReference type="Gene3D" id="2.30.42.10">
    <property type="match status" value="1"/>
</dbReference>
<name>A0A545SSU6_9GAMM</name>
<evidence type="ECO:0000256" key="1">
    <source>
        <dbReference type="SAM" id="SignalP"/>
    </source>
</evidence>
<evidence type="ECO:0000313" key="3">
    <source>
        <dbReference type="Proteomes" id="UP000319732"/>
    </source>
</evidence>
<dbReference type="SUPFAM" id="SSF50156">
    <property type="entry name" value="PDZ domain-like"/>
    <property type="match status" value="1"/>
</dbReference>
<protein>
    <recommendedName>
        <fullName evidence="4">PDZ domain-containing protein</fullName>
    </recommendedName>
</protein>
<dbReference type="OrthoDB" id="1491375at2"/>
<dbReference type="Proteomes" id="UP000319732">
    <property type="component" value="Unassembled WGS sequence"/>
</dbReference>
<evidence type="ECO:0000313" key="2">
    <source>
        <dbReference type="EMBL" id="TQV68042.1"/>
    </source>
</evidence>